<accession>A0A1A9UN15</accession>
<feature type="coiled-coil region" evidence="1">
    <location>
        <begin position="61"/>
        <end position="106"/>
    </location>
</feature>
<dbReference type="Proteomes" id="UP000078200">
    <property type="component" value="Unassembled WGS sequence"/>
</dbReference>
<evidence type="ECO:0000256" key="1">
    <source>
        <dbReference type="SAM" id="Coils"/>
    </source>
</evidence>
<dbReference type="AlphaFoldDB" id="A0A1A9UN15"/>
<dbReference type="VEuPathDB" id="VectorBase:GAUT009982"/>
<keyword evidence="2" id="KW-0812">Transmembrane</keyword>
<dbReference type="EnsemblMetazoa" id="GAUT009982-RA">
    <property type="protein sequence ID" value="GAUT009982-PA"/>
    <property type="gene ID" value="GAUT009982"/>
</dbReference>
<feature type="transmembrane region" description="Helical" evidence="2">
    <location>
        <begin position="12"/>
        <end position="33"/>
    </location>
</feature>
<name>A0A1A9UN15_GLOAU</name>
<evidence type="ECO:0000313" key="4">
    <source>
        <dbReference type="Proteomes" id="UP000078200"/>
    </source>
</evidence>
<evidence type="ECO:0000313" key="3">
    <source>
        <dbReference type="EnsemblMetazoa" id="GAUT009982-PA"/>
    </source>
</evidence>
<protein>
    <submittedName>
        <fullName evidence="3">Uncharacterized protein</fullName>
    </submittedName>
</protein>
<organism evidence="3 4">
    <name type="scientific">Glossina austeni</name>
    <name type="common">Savannah tsetse fly</name>
    <dbReference type="NCBI Taxonomy" id="7395"/>
    <lineage>
        <taxon>Eukaryota</taxon>
        <taxon>Metazoa</taxon>
        <taxon>Ecdysozoa</taxon>
        <taxon>Arthropoda</taxon>
        <taxon>Hexapoda</taxon>
        <taxon>Insecta</taxon>
        <taxon>Pterygota</taxon>
        <taxon>Neoptera</taxon>
        <taxon>Endopterygota</taxon>
        <taxon>Diptera</taxon>
        <taxon>Brachycera</taxon>
        <taxon>Muscomorpha</taxon>
        <taxon>Hippoboscoidea</taxon>
        <taxon>Glossinidae</taxon>
        <taxon>Glossina</taxon>
    </lineage>
</organism>
<proteinExistence type="predicted"/>
<keyword evidence="2" id="KW-1133">Transmembrane helix</keyword>
<keyword evidence="1" id="KW-0175">Coiled coil</keyword>
<keyword evidence="2" id="KW-0472">Membrane</keyword>
<reference evidence="3" key="1">
    <citation type="submission" date="2020-05" db="UniProtKB">
        <authorList>
            <consortium name="EnsemblMetazoa"/>
        </authorList>
    </citation>
    <scope>IDENTIFICATION</scope>
    <source>
        <strain evidence="3">TTRI</strain>
    </source>
</reference>
<evidence type="ECO:0000256" key="2">
    <source>
        <dbReference type="SAM" id="Phobius"/>
    </source>
</evidence>
<keyword evidence="4" id="KW-1185">Reference proteome</keyword>
<sequence length="200" mass="22986">MYNLRSEDVERHLFIISCVFIVILLIGSVISLYNYRIRLREIREARDPSKKLDVALMNDHLKEVKGQNKRLETSYESLIRKHKINAIALNEQIKELQEEVAKWKLQSIPPANLELILCHISTCLKFESFNSSTNTALWTAISSSSKDPKLKAFSSSPASVTSLPLLLSLFRDSLACCAYNMRVHPRNFSVFTFFEQQLGY</sequence>